<dbReference type="EC" id="5.6.2.4" evidence="13 15"/>
<keyword evidence="7 15" id="KW-0067">ATP-binding</keyword>
<dbReference type="OrthoDB" id="9804325at2"/>
<gene>
    <name evidence="18" type="primary">recG</name>
    <name evidence="18" type="ORF">D3P09_02970</name>
</gene>
<comment type="similarity">
    <text evidence="1 15">Belongs to the helicase family. RecG subfamily.</text>
</comment>
<keyword evidence="4 15" id="KW-0227">DNA damage</keyword>
<evidence type="ECO:0000256" key="13">
    <source>
        <dbReference type="ARBA" id="ARBA00034808"/>
    </source>
</evidence>
<dbReference type="NCBIfam" id="TIGR00643">
    <property type="entry name" value="recG"/>
    <property type="match status" value="1"/>
</dbReference>
<evidence type="ECO:0000256" key="11">
    <source>
        <dbReference type="ARBA" id="ARBA00023235"/>
    </source>
</evidence>
<dbReference type="PANTHER" id="PTHR47964:SF1">
    <property type="entry name" value="ATP-DEPENDENT DNA HELICASE HOMOLOG RECG, CHLOROPLASTIC"/>
    <property type="match status" value="1"/>
</dbReference>
<evidence type="ECO:0000256" key="8">
    <source>
        <dbReference type="ARBA" id="ARBA00023125"/>
    </source>
</evidence>
<keyword evidence="19" id="KW-1185">Reference proteome</keyword>
<dbReference type="CDD" id="cd17992">
    <property type="entry name" value="DEXHc_RecG"/>
    <property type="match status" value="1"/>
</dbReference>
<dbReference type="InterPro" id="IPR004609">
    <property type="entry name" value="ATP-dep_DNA_helicase_RecG"/>
</dbReference>
<sequence length="683" mass="77169">MKLDQISVRQVKGVSALKEGELHAFGVRTIADLLGYFPFRYEDYRVRELSEVKNGEKATVLGIIRGNGILQRYGRSKSRLTCKIEVSGMLVTAVWFNRHFLKEQLTPGREIMLTGKWEQHRLQMTVSDSEFPDSAKNSKSGSLQPVYSIGGNITQAWIRKTIATALEQYGPMVEEVLPYELVEEHRLMTRAEAFQLLHMPGDFRKGQEARRRMVYEELFLFQLKLQAYRSLNRVRNDGIAFRIESETIRSFAATLPFELTDAQKKVVNEILTDMRRGYSMNRLLQGDVGSGKTVVAAIALYGAVKAGHQGALMVPTEILAEQHAKSLQRMYEGLGVEVGLLTGSMTERKRRDLLASLQMGLIDVVVGTHALIQEGVFFRSLGLVVTDEQHRFGVNQRSILRHKGMNPDVLTMTATPIPRTLAITAYGDMDVSTLKEMPRGRKPIKTYWVKHGSMDRVLGFIRKEVSSGRQVYVICPLIEESDKLDVQNAIDQYVQLQQAFPDLKIGLLHGRMTAAEKDEVMSEFGANESHVLVATTVVEVGVDVPNATLMIIMDAERFGLSQLHQLRGRVGRGEHQSYCVLVADPKSENGRERMKVMTETTDGFEVARRDLELRGPGDFFGTKQSGLPEFKVADMVADYEVLETAREDAGRLTEREDFWKNESFSRLWSILKHDQLFQGEQLD</sequence>
<evidence type="ECO:0000256" key="5">
    <source>
        <dbReference type="ARBA" id="ARBA00022801"/>
    </source>
</evidence>
<dbReference type="InterPro" id="IPR047112">
    <property type="entry name" value="RecG/Mfd"/>
</dbReference>
<dbReference type="SUPFAM" id="SSF50249">
    <property type="entry name" value="Nucleic acid-binding proteins"/>
    <property type="match status" value="1"/>
</dbReference>
<comment type="catalytic activity">
    <reaction evidence="12 15">
        <text>Couples ATP hydrolysis with the unwinding of duplex DNA by translocating in the 3'-5' direction.</text>
        <dbReference type="EC" id="5.6.2.4"/>
    </reaction>
</comment>
<keyword evidence="8" id="KW-0238">DNA-binding</keyword>
<keyword evidence="6 15" id="KW-0347">Helicase</keyword>
<dbReference type="InterPro" id="IPR012340">
    <property type="entry name" value="NA-bd_OB-fold"/>
</dbReference>
<dbReference type="Pfam" id="PF00270">
    <property type="entry name" value="DEAD"/>
    <property type="match status" value="1"/>
</dbReference>
<dbReference type="RefSeq" id="WP_120108467.1">
    <property type="nucleotide sequence ID" value="NZ_QXQB01000001.1"/>
</dbReference>
<evidence type="ECO:0000256" key="10">
    <source>
        <dbReference type="ARBA" id="ARBA00023204"/>
    </source>
</evidence>
<dbReference type="PROSITE" id="PS51192">
    <property type="entry name" value="HELICASE_ATP_BIND_1"/>
    <property type="match status" value="1"/>
</dbReference>
<dbReference type="EMBL" id="QXQB01000001">
    <property type="protein sequence ID" value="RJX41803.1"/>
    <property type="molecule type" value="Genomic_DNA"/>
</dbReference>
<dbReference type="PANTHER" id="PTHR47964">
    <property type="entry name" value="ATP-DEPENDENT DNA HELICASE HOMOLOG RECG, CHLOROPLASTIC"/>
    <property type="match status" value="1"/>
</dbReference>
<dbReference type="GO" id="GO:0003677">
    <property type="term" value="F:DNA binding"/>
    <property type="evidence" value="ECO:0007669"/>
    <property type="project" value="UniProtKB-KW"/>
</dbReference>
<dbReference type="SMART" id="SM00487">
    <property type="entry name" value="DEXDc"/>
    <property type="match status" value="1"/>
</dbReference>
<protein>
    <recommendedName>
        <fullName evidence="2 15">ATP-dependent DNA helicase RecG</fullName>
        <ecNumber evidence="13 15">5.6.2.4</ecNumber>
    </recommendedName>
</protein>
<proteinExistence type="inferred from homology"/>
<evidence type="ECO:0000256" key="14">
    <source>
        <dbReference type="ARBA" id="ARBA00048988"/>
    </source>
</evidence>
<dbReference type="Pfam" id="PF19833">
    <property type="entry name" value="RecG_dom3_C"/>
    <property type="match status" value="1"/>
</dbReference>
<dbReference type="SUPFAM" id="SSF52540">
    <property type="entry name" value="P-loop containing nucleoside triphosphate hydrolases"/>
    <property type="match status" value="2"/>
</dbReference>
<reference evidence="18 19" key="1">
    <citation type="submission" date="2018-09" db="EMBL/GenBank/DDBJ databases">
        <title>Paenibacillus aracenensis nov. sp. isolated from a cave in southern Spain.</title>
        <authorList>
            <person name="Jurado V."/>
            <person name="Gutierrez-Patricio S."/>
            <person name="Gonzalez-Pimentel J.L."/>
            <person name="Miller A.Z."/>
            <person name="Laiz L."/>
            <person name="Saiz-Jimenez C."/>
        </authorList>
    </citation>
    <scope>NUCLEOTIDE SEQUENCE [LARGE SCALE GENOMIC DNA]</scope>
    <source>
        <strain evidence="18 19">JCM 19203</strain>
    </source>
</reference>
<dbReference type="SMART" id="SM00490">
    <property type="entry name" value="HELICc"/>
    <property type="match status" value="1"/>
</dbReference>
<dbReference type="Pfam" id="PF00271">
    <property type="entry name" value="Helicase_C"/>
    <property type="match status" value="1"/>
</dbReference>
<evidence type="ECO:0000256" key="12">
    <source>
        <dbReference type="ARBA" id="ARBA00034617"/>
    </source>
</evidence>
<evidence type="ECO:0000313" key="18">
    <source>
        <dbReference type="EMBL" id="RJX41803.1"/>
    </source>
</evidence>
<comment type="catalytic activity">
    <reaction evidence="14 15">
        <text>ATP + H2O = ADP + phosphate + H(+)</text>
        <dbReference type="Rhea" id="RHEA:13065"/>
        <dbReference type="ChEBI" id="CHEBI:15377"/>
        <dbReference type="ChEBI" id="CHEBI:15378"/>
        <dbReference type="ChEBI" id="CHEBI:30616"/>
        <dbReference type="ChEBI" id="CHEBI:43474"/>
        <dbReference type="ChEBI" id="CHEBI:456216"/>
        <dbReference type="EC" id="5.6.2.4"/>
    </reaction>
</comment>
<keyword evidence="9 15" id="KW-0233">DNA recombination</keyword>
<evidence type="ECO:0000256" key="7">
    <source>
        <dbReference type="ARBA" id="ARBA00022840"/>
    </source>
</evidence>
<dbReference type="InterPro" id="IPR001650">
    <property type="entry name" value="Helicase_C-like"/>
</dbReference>
<evidence type="ECO:0000256" key="6">
    <source>
        <dbReference type="ARBA" id="ARBA00022806"/>
    </source>
</evidence>
<dbReference type="InterPro" id="IPR033454">
    <property type="entry name" value="RecG_wedge"/>
</dbReference>
<evidence type="ECO:0000313" key="19">
    <source>
        <dbReference type="Proteomes" id="UP000267798"/>
    </source>
</evidence>
<feature type="domain" description="Helicase ATP-binding" evidence="16">
    <location>
        <begin position="273"/>
        <end position="434"/>
    </location>
</feature>
<dbReference type="InterPro" id="IPR011545">
    <property type="entry name" value="DEAD/DEAH_box_helicase_dom"/>
</dbReference>
<dbReference type="Gene3D" id="3.40.50.300">
    <property type="entry name" value="P-loop containing nucleotide triphosphate hydrolases"/>
    <property type="match status" value="2"/>
</dbReference>
<evidence type="ECO:0000256" key="2">
    <source>
        <dbReference type="ARBA" id="ARBA00017846"/>
    </source>
</evidence>
<evidence type="ECO:0000256" key="4">
    <source>
        <dbReference type="ARBA" id="ARBA00022763"/>
    </source>
</evidence>
<evidence type="ECO:0000256" key="15">
    <source>
        <dbReference type="RuleBase" id="RU363016"/>
    </source>
</evidence>
<dbReference type="Gene3D" id="2.40.50.140">
    <property type="entry name" value="Nucleic acid-binding proteins"/>
    <property type="match status" value="1"/>
</dbReference>
<keyword evidence="11" id="KW-0413">Isomerase</keyword>
<evidence type="ECO:0000259" key="16">
    <source>
        <dbReference type="PROSITE" id="PS51192"/>
    </source>
</evidence>
<dbReference type="GO" id="GO:0043138">
    <property type="term" value="F:3'-5' DNA helicase activity"/>
    <property type="evidence" value="ECO:0007669"/>
    <property type="project" value="UniProtKB-EC"/>
</dbReference>
<dbReference type="InterPro" id="IPR045562">
    <property type="entry name" value="RecG_dom3_C"/>
</dbReference>
<keyword evidence="3 15" id="KW-0547">Nucleotide-binding</keyword>
<dbReference type="Pfam" id="PF17191">
    <property type="entry name" value="RecG_wedge"/>
    <property type="match status" value="1"/>
</dbReference>
<evidence type="ECO:0000259" key="17">
    <source>
        <dbReference type="PROSITE" id="PS51194"/>
    </source>
</evidence>
<comment type="function">
    <text evidence="15">Plays a critical role in recombination and DNA repair. Helps process Holliday junction intermediates to mature products by catalyzing branch migration. Has replication fork regression activity, unwinds stalled or blocked replication forks to make a HJ that can be resolved. Has a DNA unwinding activity characteristic of a DNA helicase with 3'-5' polarity.</text>
</comment>
<dbReference type="CDD" id="cd04488">
    <property type="entry name" value="RecG_wedge_OBF"/>
    <property type="match status" value="1"/>
</dbReference>
<dbReference type="NCBIfam" id="NF008168">
    <property type="entry name" value="PRK10917.2-2"/>
    <property type="match status" value="1"/>
</dbReference>
<keyword evidence="10 15" id="KW-0234">DNA repair</keyword>
<dbReference type="GO" id="GO:0005524">
    <property type="term" value="F:ATP binding"/>
    <property type="evidence" value="ECO:0007669"/>
    <property type="project" value="UniProtKB-KW"/>
</dbReference>
<keyword evidence="5 15" id="KW-0378">Hydrolase</keyword>
<evidence type="ECO:0000256" key="3">
    <source>
        <dbReference type="ARBA" id="ARBA00022741"/>
    </source>
</evidence>
<name>A0A3A6Q336_9BACL</name>
<dbReference type="GO" id="GO:0006310">
    <property type="term" value="P:DNA recombination"/>
    <property type="evidence" value="ECO:0007669"/>
    <property type="project" value="UniProtKB-UniRule"/>
</dbReference>
<dbReference type="GO" id="GO:0016887">
    <property type="term" value="F:ATP hydrolysis activity"/>
    <property type="evidence" value="ECO:0007669"/>
    <property type="project" value="RHEA"/>
</dbReference>
<dbReference type="AlphaFoldDB" id="A0A3A6Q336"/>
<dbReference type="Proteomes" id="UP000267798">
    <property type="component" value="Unassembled WGS sequence"/>
</dbReference>
<evidence type="ECO:0000256" key="1">
    <source>
        <dbReference type="ARBA" id="ARBA00007504"/>
    </source>
</evidence>
<dbReference type="CDD" id="cd18811">
    <property type="entry name" value="SF2_C_RecG"/>
    <property type="match status" value="1"/>
</dbReference>
<organism evidence="18 19">
    <name type="scientific">Paenibacillus pinisoli</name>
    <dbReference type="NCBI Taxonomy" id="1276110"/>
    <lineage>
        <taxon>Bacteria</taxon>
        <taxon>Bacillati</taxon>
        <taxon>Bacillota</taxon>
        <taxon>Bacilli</taxon>
        <taxon>Bacillales</taxon>
        <taxon>Paenibacillaceae</taxon>
        <taxon>Paenibacillus</taxon>
    </lineage>
</organism>
<dbReference type="InterPro" id="IPR014001">
    <property type="entry name" value="Helicase_ATP-bd"/>
</dbReference>
<dbReference type="NCBIfam" id="NF008165">
    <property type="entry name" value="PRK10917.1-3"/>
    <property type="match status" value="1"/>
</dbReference>
<comment type="caution">
    <text evidence="18">The sequence shown here is derived from an EMBL/GenBank/DDBJ whole genome shotgun (WGS) entry which is preliminary data.</text>
</comment>
<feature type="domain" description="Helicase C-terminal" evidence="17">
    <location>
        <begin position="453"/>
        <end position="612"/>
    </location>
</feature>
<evidence type="ECO:0000256" key="9">
    <source>
        <dbReference type="ARBA" id="ARBA00023172"/>
    </source>
</evidence>
<dbReference type="InterPro" id="IPR027417">
    <property type="entry name" value="P-loop_NTPase"/>
</dbReference>
<dbReference type="GO" id="GO:0006281">
    <property type="term" value="P:DNA repair"/>
    <property type="evidence" value="ECO:0007669"/>
    <property type="project" value="UniProtKB-UniRule"/>
</dbReference>
<dbReference type="PROSITE" id="PS51194">
    <property type="entry name" value="HELICASE_CTER"/>
    <property type="match status" value="1"/>
</dbReference>
<accession>A0A3A6Q336</accession>